<evidence type="ECO:0008006" key="3">
    <source>
        <dbReference type="Google" id="ProtNLM"/>
    </source>
</evidence>
<dbReference type="Gene3D" id="3.50.50.60">
    <property type="entry name" value="FAD/NAD(P)-binding domain"/>
    <property type="match status" value="1"/>
</dbReference>
<gene>
    <name evidence="1" type="ORF">E5222_00255</name>
</gene>
<dbReference type="InterPro" id="IPR006905">
    <property type="entry name" value="Flavin_halogenase"/>
</dbReference>
<name>A0A4T3F3V3_9SPHN</name>
<dbReference type="Proteomes" id="UP000309389">
    <property type="component" value="Unassembled WGS sequence"/>
</dbReference>
<accession>A0A4T3F3V3</accession>
<dbReference type="SUPFAM" id="SSF51905">
    <property type="entry name" value="FAD/NAD(P)-binding domain"/>
    <property type="match status" value="1"/>
</dbReference>
<dbReference type="EMBL" id="SSHH01000001">
    <property type="protein sequence ID" value="TIX50964.1"/>
    <property type="molecule type" value="Genomic_DNA"/>
</dbReference>
<comment type="caution">
    <text evidence="1">The sequence shown here is derived from an EMBL/GenBank/DDBJ whole genome shotgun (WGS) entry which is preliminary data.</text>
</comment>
<reference evidence="1 2" key="1">
    <citation type="submission" date="2019-04" db="EMBL/GenBank/DDBJ databases">
        <title>Altererythrobacter aquimixticola sp. nov., isolated from sediment of junction between the ocean and a freshwater spring.</title>
        <authorList>
            <person name="Yoon J.-H."/>
        </authorList>
    </citation>
    <scope>NUCLEOTIDE SEQUENCE [LARGE SCALE GENOMIC DNA]</scope>
    <source>
        <strain evidence="1 2">SSKS-13</strain>
    </source>
</reference>
<dbReference type="AlphaFoldDB" id="A0A4T3F3V3"/>
<dbReference type="Pfam" id="PF04820">
    <property type="entry name" value="Trp_halogenase"/>
    <property type="match status" value="1"/>
</dbReference>
<dbReference type="RefSeq" id="WP_136691483.1">
    <property type="nucleotide sequence ID" value="NZ_SSHH01000001.1"/>
</dbReference>
<protein>
    <recommendedName>
        <fullName evidence="3">Tryptophan 7-halogenase</fullName>
    </recommendedName>
</protein>
<proteinExistence type="predicted"/>
<organism evidence="1 2">
    <name type="scientific">Alteraurantiacibacter aquimixticola</name>
    <dbReference type="NCBI Taxonomy" id="2489173"/>
    <lineage>
        <taxon>Bacteria</taxon>
        <taxon>Pseudomonadati</taxon>
        <taxon>Pseudomonadota</taxon>
        <taxon>Alphaproteobacteria</taxon>
        <taxon>Sphingomonadales</taxon>
        <taxon>Erythrobacteraceae</taxon>
        <taxon>Alteraurantiacibacter</taxon>
    </lineage>
</organism>
<dbReference type="OrthoDB" id="462203at2"/>
<dbReference type="PANTHER" id="PTHR43747">
    <property type="entry name" value="FAD-BINDING PROTEIN"/>
    <property type="match status" value="1"/>
</dbReference>
<sequence length="495" mass="52529">MSEARQRLRRICIAGAGQVGVIAALALRRALPDCEVVVLGLPGDPAAFADRAATALPTSNRLHDRLGVDEGLIVQKAAGSHRLVSRYFGWGEEGRSGAMPHGAQVDPKLRTRFASEWGGGERDGGKAAPGSLAEVLANAGRFAVPPGDRATPLDDIDYALRWNMQAYRDLLVGMAQQAGISYAQGQIAGLETDGAGGLAAIAVEGQGRIEAELFLDCSGPAARLLSALPGARRADWGAYLPVRRVLYGKPGQGMLALEDRFSLLPEGWLLEFAGVDGLQGSMGLGEGVAEDAALRALQAEPAEMVAVRPGAAAQAWVGNVVALGDAAATFEPLGHLNLDLAHRQLMLLLEMLPGAQIEPLERAEFNRRAALMAANVRDVLAMHYAAPRARAVFGEQPLPETLAHLLDQFTRRGRLPFREEGGLLNQEYTALLSALGFASGTTPQSLAQDPREADAARAAFEAQAQAALQFAPPYQQFMAQMLNPQPQGMAGDLQY</sequence>
<evidence type="ECO:0000313" key="2">
    <source>
        <dbReference type="Proteomes" id="UP000309389"/>
    </source>
</evidence>
<dbReference type="GO" id="GO:0004497">
    <property type="term" value="F:monooxygenase activity"/>
    <property type="evidence" value="ECO:0007669"/>
    <property type="project" value="InterPro"/>
</dbReference>
<dbReference type="InterPro" id="IPR036188">
    <property type="entry name" value="FAD/NAD-bd_sf"/>
</dbReference>
<dbReference type="PANTHER" id="PTHR43747:SF4">
    <property type="entry name" value="FLAVIN-DEPENDENT TRYPTOPHAN HALOGENASE"/>
    <property type="match status" value="1"/>
</dbReference>
<dbReference type="InterPro" id="IPR050816">
    <property type="entry name" value="Flavin-dep_Halogenase_NPB"/>
</dbReference>
<keyword evidence="2" id="KW-1185">Reference proteome</keyword>
<evidence type="ECO:0000313" key="1">
    <source>
        <dbReference type="EMBL" id="TIX50964.1"/>
    </source>
</evidence>